<gene>
    <name evidence="1" type="primary">AlNc14C19G2016</name>
    <name evidence="1" type="ORF">ALNC14_023790</name>
</gene>
<evidence type="ECO:0000313" key="1">
    <source>
        <dbReference type="EMBL" id="CCA16236.1"/>
    </source>
</evidence>
<name>F0W545_9STRA</name>
<dbReference type="HOGENOM" id="CLU_2836529_0_0_1"/>
<reference evidence="1" key="1">
    <citation type="journal article" date="2011" name="PLoS Biol.">
        <title>Gene gain and loss during evolution of obligate parasitism in the white rust pathogen of Arabidopsis thaliana.</title>
        <authorList>
            <person name="Kemen E."/>
            <person name="Gardiner A."/>
            <person name="Schultz-Larsen T."/>
            <person name="Kemen A.C."/>
            <person name="Balmuth A.L."/>
            <person name="Robert-Seilaniantz A."/>
            <person name="Bailey K."/>
            <person name="Holub E."/>
            <person name="Studholme D.J."/>
            <person name="Maclean D."/>
            <person name="Jones J.D."/>
        </authorList>
    </citation>
    <scope>NUCLEOTIDE SEQUENCE</scope>
</reference>
<protein>
    <submittedName>
        <fullName evidence="1">AlNc14C19G2016 protein</fullName>
    </submittedName>
</protein>
<reference evidence="1" key="2">
    <citation type="submission" date="2011-02" db="EMBL/GenBank/DDBJ databases">
        <authorList>
            <person name="MacLean D."/>
        </authorList>
    </citation>
    <scope>NUCLEOTIDE SEQUENCE</scope>
</reference>
<proteinExistence type="predicted"/>
<dbReference type="EMBL" id="FR824064">
    <property type="protein sequence ID" value="CCA16236.1"/>
    <property type="molecule type" value="Genomic_DNA"/>
</dbReference>
<accession>F0W545</accession>
<dbReference type="AlphaFoldDB" id="F0W545"/>
<organism evidence="1">
    <name type="scientific">Albugo laibachii Nc14</name>
    <dbReference type="NCBI Taxonomy" id="890382"/>
    <lineage>
        <taxon>Eukaryota</taxon>
        <taxon>Sar</taxon>
        <taxon>Stramenopiles</taxon>
        <taxon>Oomycota</taxon>
        <taxon>Peronosporomycetes</taxon>
        <taxon>Albuginales</taxon>
        <taxon>Albuginaceae</taxon>
        <taxon>Albugo</taxon>
    </lineage>
</organism>
<sequence length="66" mass="7426">MINTTDGECLPPIFHFCDDEPLVPVDINLLADCFISIPHTDFEVEYSFSAKYPIFKTILITTEGST</sequence>